<evidence type="ECO:0000256" key="5">
    <source>
        <dbReference type="ARBA" id="ARBA00023136"/>
    </source>
</evidence>
<dbReference type="GeneID" id="79178101"/>
<keyword evidence="2" id="KW-1003">Cell membrane</keyword>
<feature type="transmembrane region" description="Helical" evidence="6">
    <location>
        <begin position="252"/>
        <end position="273"/>
    </location>
</feature>
<dbReference type="eggNOG" id="COG2814">
    <property type="taxonomic scope" value="Bacteria"/>
</dbReference>
<keyword evidence="5 6" id="KW-0472">Membrane</keyword>
<dbReference type="STRING" id="187493.CN03_16810"/>
<feature type="transmembrane region" description="Helical" evidence="6">
    <location>
        <begin position="167"/>
        <end position="187"/>
    </location>
</feature>
<dbReference type="PANTHER" id="PTHR23513">
    <property type="entry name" value="INTEGRAL MEMBRANE EFFLUX PROTEIN-RELATED"/>
    <property type="match status" value="1"/>
</dbReference>
<feature type="transmembrane region" description="Helical" evidence="6">
    <location>
        <begin position="302"/>
        <end position="319"/>
    </location>
</feature>
<evidence type="ECO:0000256" key="1">
    <source>
        <dbReference type="ARBA" id="ARBA00004651"/>
    </source>
</evidence>
<feature type="transmembrane region" description="Helical" evidence="6">
    <location>
        <begin position="370"/>
        <end position="389"/>
    </location>
</feature>
<proteinExistence type="predicted"/>
<dbReference type="HOGENOM" id="CLU_034180_7_1_6"/>
<name>M5DV61_9GAMM</name>
<dbReference type="KEGG" id="tol:TOL_3387"/>
<organism evidence="8 9">
    <name type="scientific">Thalassolituus oleivorans MIL-1</name>
    <dbReference type="NCBI Taxonomy" id="1298593"/>
    <lineage>
        <taxon>Bacteria</taxon>
        <taxon>Pseudomonadati</taxon>
        <taxon>Pseudomonadota</taxon>
        <taxon>Gammaproteobacteria</taxon>
        <taxon>Oceanospirillales</taxon>
        <taxon>Oceanospirillaceae</taxon>
        <taxon>Thalassolituus</taxon>
    </lineage>
</organism>
<dbReference type="RefSeq" id="WP_015488480.1">
    <property type="nucleotide sequence ID" value="NC_020888.1"/>
</dbReference>
<feature type="transmembrane region" description="Helical" evidence="6">
    <location>
        <begin position="217"/>
        <end position="240"/>
    </location>
</feature>
<dbReference type="Gene3D" id="1.20.1250.20">
    <property type="entry name" value="MFS general substrate transporter like domains"/>
    <property type="match status" value="2"/>
</dbReference>
<feature type="transmembrane region" description="Helical" evidence="6">
    <location>
        <begin position="280"/>
        <end position="296"/>
    </location>
</feature>
<keyword evidence="3 6" id="KW-0812">Transmembrane</keyword>
<evidence type="ECO:0000256" key="4">
    <source>
        <dbReference type="ARBA" id="ARBA00022989"/>
    </source>
</evidence>
<evidence type="ECO:0000256" key="6">
    <source>
        <dbReference type="SAM" id="Phobius"/>
    </source>
</evidence>
<evidence type="ECO:0000313" key="9">
    <source>
        <dbReference type="Proteomes" id="UP000011866"/>
    </source>
</evidence>
<dbReference type="SUPFAM" id="SSF103473">
    <property type="entry name" value="MFS general substrate transporter"/>
    <property type="match status" value="1"/>
</dbReference>
<feature type="domain" description="Major facilitator superfamily (MFS) profile" evidence="7">
    <location>
        <begin position="9"/>
        <end position="393"/>
    </location>
</feature>
<dbReference type="AlphaFoldDB" id="M5DV61"/>
<dbReference type="GO" id="GO:0005886">
    <property type="term" value="C:plasma membrane"/>
    <property type="evidence" value="ECO:0007669"/>
    <property type="project" value="UniProtKB-SubCell"/>
</dbReference>
<evidence type="ECO:0000259" key="7">
    <source>
        <dbReference type="PROSITE" id="PS50850"/>
    </source>
</evidence>
<dbReference type="InterPro" id="IPR020846">
    <property type="entry name" value="MFS_dom"/>
</dbReference>
<feature type="transmembrane region" description="Helical" evidence="6">
    <location>
        <begin position="339"/>
        <end position="358"/>
    </location>
</feature>
<protein>
    <submittedName>
        <fullName evidence="8">Major facilitator transporter</fullName>
    </submittedName>
</protein>
<dbReference type="PATRIC" id="fig|1298593.3.peg.3275"/>
<evidence type="ECO:0000256" key="2">
    <source>
        <dbReference type="ARBA" id="ARBA00022475"/>
    </source>
</evidence>
<dbReference type="GO" id="GO:0022857">
    <property type="term" value="F:transmembrane transporter activity"/>
    <property type="evidence" value="ECO:0007669"/>
    <property type="project" value="InterPro"/>
</dbReference>
<comment type="subcellular location">
    <subcellularLocation>
        <location evidence="1">Cell membrane</location>
        <topology evidence="1">Multi-pass membrane protein</topology>
    </subcellularLocation>
</comment>
<feature type="transmembrane region" description="Helical" evidence="6">
    <location>
        <begin position="12"/>
        <end position="34"/>
    </location>
</feature>
<feature type="transmembrane region" description="Helical" evidence="6">
    <location>
        <begin position="46"/>
        <end position="69"/>
    </location>
</feature>
<gene>
    <name evidence="8" type="ORF">TOL_3387</name>
</gene>
<dbReference type="CDD" id="cd06173">
    <property type="entry name" value="MFS_MefA_like"/>
    <property type="match status" value="1"/>
</dbReference>
<dbReference type="InterPro" id="IPR036259">
    <property type="entry name" value="MFS_trans_sf"/>
</dbReference>
<evidence type="ECO:0000256" key="3">
    <source>
        <dbReference type="ARBA" id="ARBA00022692"/>
    </source>
</evidence>
<evidence type="ECO:0000313" key="8">
    <source>
        <dbReference type="EMBL" id="CCU73777.1"/>
    </source>
</evidence>
<accession>M5DV61</accession>
<sequence>MLSILRHRVYRHLFAAQVISLLGTGLATVALSLMAFELAGDNAGTVLATALTIKMLAYVFVSPLLAALFQGRPRKPVLVLLDIIRALTALSLPFLTEVWHIYVVIFVLQSSSAGFTPLFQATIPDVLPDEREYTRALSLSRMAYDMESLISPMLAATLLLITSWHGLFFGTMLGFVASALLVLSVTLPKAQASAVNTWTDRLTKGGRIYLLTPRLRGLLLLSFTTALGGAMVFVNTVVLVQGNFALSGQQTAFALAAFGFGSMLTALTLPTLLEKITERRVMLAGLGLMIVAQLSGTLITDYVTLLMIWFVLGAGYSLVQTPTSKVLVRSASNADRPALFAAHFSLSHAGWMMAYPFAGWLLTVLDVNSAFLVLAGLSVIGLMLAYKLWPEDENNALFHRHDDLEAGHEHLEAFGYGKEHSHLYVIDSLHLKWPR</sequence>
<dbReference type="InterPro" id="IPR011701">
    <property type="entry name" value="MFS"/>
</dbReference>
<reference evidence="8 9" key="1">
    <citation type="journal article" date="2013" name="Genome Announc.">
        <title>Genome Sequence of Thalassolituus oleivorans MIL-1 (DSM 14913T).</title>
        <authorList>
            <person name="Golyshin P.N."/>
            <person name="Werner J."/>
            <person name="Chernikova T.N."/>
            <person name="Tran H."/>
            <person name="Ferrer M."/>
            <person name="Yakimov M.M."/>
            <person name="Teeling H."/>
            <person name="Golyshina O.V."/>
        </authorList>
    </citation>
    <scope>NUCLEOTIDE SEQUENCE [LARGE SCALE GENOMIC DNA]</scope>
    <source>
        <strain evidence="8 9">MIL-1</strain>
    </source>
</reference>
<dbReference type="EMBL" id="HF680312">
    <property type="protein sequence ID" value="CCU73777.1"/>
    <property type="molecule type" value="Genomic_DNA"/>
</dbReference>
<keyword evidence="4 6" id="KW-1133">Transmembrane helix</keyword>
<keyword evidence="9" id="KW-1185">Reference proteome</keyword>
<dbReference type="Proteomes" id="UP000011866">
    <property type="component" value="Chromosome"/>
</dbReference>
<dbReference type="Pfam" id="PF07690">
    <property type="entry name" value="MFS_1"/>
    <property type="match status" value="2"/>
</dbReference>
<dbReference type="PANTHER" id="PTHR23513:SF6">
    <property type="entry name" value="MAJOR FACILITATOR SUPERFAMILY ASSOCIATED DOMAIN-CONTAINING PROTEIN"/>
    <property type="match status" value="1"/>
</dbReference>
<dbReference type="PROSITE" id="PS50850">
    <property type="entry name" value="MFS"/>
    <property type="match status" value="1"/>
</dbReference>